<proteinExistence type="predicted"/>
<accession>A0A2V1IZ64</accession>
<organism evidence="1 2">
    <name type="scientific">Paramuribaculum intestinale</name>
    <dbReference type="NCBI Taxonomy" id="2094151"/>
    <lineage>
        <taxon>Bacteria</taxon>
        <taxon>Pseudomonadati</taxon>
        <taxon>Bacteroidota</taxon>
        <taxon>Bacteroidia</taxon>
        <taxon>Bacteroidales</taxon>
        <taxon>Muribaculaceae</taxon>
        <taxon>Paramuribaculum</taxon>
    </lineage>
</organism>
<evidence type="ECO:0008006" key="3">
    <source>
        <dbReference type="Google" id="ProtNLM"/>
    </source>
</evidence>
<sequence>MEYYGDTLCISHAELMAGIMTESNLKLLRHRGKLKQVRRACYDTPALFAVESLPLKYRTEVYRRYPDLQEKADSKPFMDTITPDGQAMQFYADYVLADGRHLTTEKQAEYSNNCAIMNAFRQCIETSNSHRLRQSKPRLNKTEFWRKAAAALPRLADRFPHSLPESDRRLQRKFNEYLHDGYVCFISKKFQNSNAAKVDDDVKESVLVQLIGHHNNLDNVAIANLYNAVAKQQDWKAITPSAVAVWREKLDLVTSAGRLGATNFRNTKSMQVKRKRPTAPFLMWTLDGWDVELLYQSTKTNGKGHRVTTYCNRLTLEVVLDPCCNYPIGYAIGTHETPELIAEALRDAAKHSEELFGEMLRANQIQCDHYAIKTVTPLYNVMGAKLTPARVKNAKTKVVEPYFAYLNKTYCKLFNNWSGYGVTTDPKKQPNSEALNQNRHKFPDEAGVREQIQRIIQMERQRKIERFRKMMENLPAERRLPLSREQYLLNFGAETGYKNAIEGGGLRPTLLGMKRDYDCFDVRFRQYAGKQWIVKYDPDNLHEVLAVSEDGTLRFMLTEKYVQPMALAERKEGDSAQLQKVYDFNERLEQHIMDRVALAYEKAEPIMLQNNILNRLLICDSDGQHKLPKARRRLNAEDVEATEVRTVDVPLIPQGAPASDKDDYSIF</sequence>
<name>A0A2V1IZ64_9BACT</name>
<dbReference type="Proteomes" id="UP000244925">
    <property type="component" value="Unassembled WGS sequence"/>
</dbReference>
<protein>
    <recommendedName>
        <fullName evidence="3">Integrase catalytic domain-containing protein</fullName>
    </recommendedName>
</protein>
<comment type="caution">
    <text evidence="1">The sequence shown here is derived from an EMBL/GenBank/DDBJ whole genome shotgun (WGS) entry which is preliminary data.</text>
</comment>
<reference evidence="2" key="1">
    <citation type="submission" date="2018-02" db="EMBL/GenBank/DDBJ databases">
        <authorList>
            <person name="Clavel T."/>
            <person name="Strowig T."/>
        </authorList>
    </citation>
    <scope>NUCLEOTIDE SEQUENCE [LARGE SCALE GENOMIC DNA]</scope>
    <source>
        <strain evidence="2">DSM 100764</strain>
    </source>
</reference>
<dbReference type="AlphaFoldDB" id="A0A2V1IZ64"/>
<dbReference type="InterPro" id="IPR012337">
    <property type="entry name" value="RNaseH-like_sf"/>
</dbReference>
<dbReference type="GO" id="GO:0003676">
    <property type="term" value="F:nucleic acid binding"/>
    <property type="evidence" value="ECO:0007669"/>
    <property type="project" value="InterPro"/>
</dbReference>
<dbReference type="SUPFAM" id="SSF53098">
    <property type="entry name" value="Ribonuclease H-like"/>
    <property type="match status" value="1"/>
</dbReference>
<dbReference type="InterPro" id="IPR036397">
    <property type="entry name" value="RNaseH_sf"/>
</dbReference>
<evidence type="ECO:0000313" key="1">
    <source>
        <dbReference type="EMBL" id="PWB08338.1"/>
    </source>
</evidence>
<dbReference type="Gene3D" id="3.30.420.10">
    <property type="entry name" value="Ribonuclease H-like superfamily/Ribonuclease H"/>
    <property type="match status" value="1"/>
</dbReference>
<dbReference type="EMBL" id="PUBV01000006">
    <property type="protein sequence ID" value="PWB08338.1"/>
    <property type="molecule type" value="Genomic_DNA"/>
</dbReference>
<evidence type="ECO:0000313" key="2">
    <source>
        <dbReference type="Proteomes" id="UP000244925"/>
    </source>
</evidence>
<keyword evidence="2" id="KW-1185">Reference proteome</keyword>
<gene>
    <name evidence="1" type="ORF">C5O25_03985</name>
</gene>